<dbReference type="GO" id="GO:0016020">
    <property type="term" value="C:membrane"/>
    <property type="evidence" value="ECO:0007669"/>
    <property type="project" value="UniProtKB-SubCell"/>
</dbReference>
<keyword evidence="2 5" id="KW-0812">Transmembrane</keyword>
<dbReference type="InterPro" id="IPR035940">
    <property type="entry name" value="CAP_sf"/>
</dbReference>
<evidence type="ECO:0000256" key="2">
    <source>
        <dbReference type="ARBA" id="ARBA00022692"/>
    </source>
</evidence>
<evidence type="ECO:0000256" key="1">
    <source>
        <dbReference type="ARBA" id="ARBA00004141"/>
    </source>
</evidence>
<evidence type="ECO:0000313" key="8">
    <source>
        <dbReference type="Proteomes" id="UP000245647"/>
    </source>
</evidence>
<organism evidence="7 8">
    <name type="scientific">Pararcticibacter amylolyticus</name>
    <dbReference type="NCBI Taxonomy" id="2173175"/>
    <lineage>
        <taxon>Bacteria</taxon>
        <taxon>Pseudomonadati</taxon>
        <taxon>Bacteroidota</taxon>
        <taxon>Sphingobacteriia</taxon>
        <taxon>Sphingobacteriales</taxon>
        <taxon>Sphingobacteriaceae</taxon>
        <taxon>Pararcticibacter</taxon>
    </lineage>
</organism>
<name>A0A2U2P9P4_9SPHI</name>
<evidence type="ECO:0000259" key="6">
    <source>
        <dbReference type="Pfam" id="PF00188"/>
    </source>
</evidence>
<dbReference type="Proteomes" id="UP000245647">
    <property type="component" value="Unassembled WGS sequence"/>
</dbReference>
<gene>
    <name evidence="7" type="ORF">DDR33_23885</name>
</gene>
<dbReference type="RefSeq" id="WP_109418323.1">
    <property type="nucleotide sequence ID" value="NZ_QEAS01000034.1"/>
</dbReference>
<dbReference type="AlphaFoldDB" id="A0A2U2P9P4"/>
<dbReference type="PANTHER" id="PTHR31157:SF1">
    <property type="entry name" value="SCP DOMAIN-CONTAINING PROTEIN"/>
    <property type="match status" value="1"/>
</dbReference>
<dbReference type="Gene3D" id="3.40.33.10">
    <property type="entry name" value="CAP"/>
    <property type="match status" value="1"/>
</dbReference>
<keyword evidence="3 5" id="KW-1133">Transmembrane helix</keyword>
<feature type="transmembrane region" description="Helical" evidence="5">
    <location>
        <begin position="103"/>
        <end position="128"/>
    </location>
</feature>
<dbReference type="Pfam" id="PF00188">
    <property type="entry name" value="CAP"/>
    <property type="match status" value="1"/>
</dbReference>
<dbReference type="InterPro" id="IPR003825">
    <property type="entry name" value="Colicin-V_CvpA"/>
</dbReference>
<dbReference type="OrthoDB" id="982527at2"/>
<sequence>MNLIDVVLLGVIILAVRSGVKNGFVLEAVNLACWVTSIMLTFLLFPHIVSLLEETLRAKGFWVVPFSFIIVLTGLSLSINAVADRGLRFIPEDVHVNRLNKGAGFLPGLMGGIIKACIVTALFLLVPFSEWLAENTRESRIAAKLTAGFTKLESVIAPGFEMIQRSMNKTVVEPDPGKLIRLGFKVEKTEQRVDLEEEMLHLINEERRKAGRSPLQADPEMRKVALGHSADMFSRGYFSHVSPEGSSPFDRIRKAHVSFTTAGENIALAQTLKLAHEGLMNSPGHRANILSGAYGRVGIAILDGGIYGLMITQNFRN</sequence>
<accession>A0A2U2P9P4</accession>
<evidence type="ECO:0000256" key="4">
    <source>
        <dbReference type="ARBA" id="ARBA00023136"/>
    </source>
</evidence>
<keyword evidence="4 5" id="KW-0472">Membrane</keyword>
<dbReference type="PANTHER" id="PTHR31157">
    <property type="entry name" value="SCP DOMAIN-CONTAINING PROTEIN"/>
    <property type="match status" value="1"/>
</dbReference>
<comment type="subcellular location">
    <subcellularLocation>
        <location evidence="1">Membrane</location>
        <topology evidence="1">Multi-pass membrane protein</topology>
    </subcellularLocation>
</comment>
<evidence type="ECO:0000313" key="7">
    <source>
        <dbReference type="EMBL" id="PWG78112.1"/>
    </source>
</evidence>
<dbReference type="GO" id="GO:0009403">
    <property type="term" value="P:toxin biosynthetic process"/>
    <property type="evidence" value="ECO:0007669"/>
    <property type="project" value="InterPro"/>
</dbReference>
<evidence type="ECO:0000256" key="3">
    <source>
        <dbReference type="ARBA" id="ARBA00022989"/>
    </source>
</evidence>
<comment type="caution">
    <text evidence="7">The sequence shown here is derived from an EMBL/GenBank/DDBJ whole genome shotgun (WGS) entry which is preliminary data.</text>
</comment>
<proteinExistence type="predicted"/>
<feature type="domain" description="SCP" evidence="6">
    <location>
        <begin position="200"/>
        <end position="305"/>
    </location>
</feature>
<dbReference type="EMBL" id="QEAS01000034">
    <property type="protein sequence ID" value="PWG78112.1"/>
    <property type="molecule type" value="Genomic_DNA"/>
</dbReference>
<protein>
    <recommendedName>
        <fullName evidence="6">SCP domain-containing protein</fullName>
    </recommendedName>
</protein>
<evidence type="ECO:0000256" key="5">
    <source>
        <dbReference type="SAM" id="Phobius"/>
    </source>
</evidence>
<dbReference type="CDD" id="cd05379">
    <property type="entry name" value="CAP_bacterial"/>
    <property type="match status" value="1"/>
</dbReference>
<feature type="transmembrane region" description="Helical" evidence="5">
    <location>
        <begin position="28"/>
        <end position="49"/>
    </location>
</feature>
<dbReference type="SUPFAM" id="SSF55797">
    <property type="entry name" value="PR-1-like"/>
    <property type="match status" value="1"/>
</dbReference>
<keyword evidence="8" id="KW-1185">Reference proteome</keyword>
<reference evidence="7 8" key="1">
    <citation type="submission" date="2018-04" db="EMBL/GenBank/DDBJ databases">
        <title>Pedobacter chongqingensis sp. nov., isolated from a rottenly hemp rope.</title>
        <authorList>
            <person name="Cai Y."/>
        </authorList>
    </citation>
    <scope>NUCLEOTIDE SEQUENCE [LARGE SCALE GENOMIC DNA]</scope>
    <source>
        <strain evidence="7 8">FJ4-8</strain>
    </source>
</reference>
<dbReference type="InterPro" id="IPR014044">
    <property type="entry name" value="CAP_dom"/>
</dbReference>
<dbReference type="Pfam" id="PF02674">
    <property type="entry name" value="Colicin_V"/>
    <property type="match status" value="1"/>
</dbReference>
<feature type="transmembrane region" description="Helical" evidence="5">
    <location>
        <begin position="61"/>
        <end position="83"/>
    </location>
</feature>